<reference evidence="1 2" key="1">
    <citation type="submission" date="2016-09" db="EMBL/GenBank/DDBJ databases">
        <title>Desulfuribacillus arsenicus sp. nov., an obligately anaerobic, dissimilatory arsenic- and antimonate-reducing bacterium isolated from anoxic sediments.</title>
        <authorList>
            <person name="Abin C.A."/>
            <person name="Hollibaugh J.T."/>
        </authorList>
    </citation>
    <scope>NUCLEOTIDE SEQUENCE [LARGE SCALE GENOMIC DNA]</scope>
    <source>
        <strain evidence="1 2">MLFW-2</strain>
    </source>
</reference>
<proteinExistence type="predicted"/>
<organism evidence="1 2">
    <name type="scientific">Desulfuribacillus stibiiarsenatis</name>
    <dbReference type="NCBI Taxonomy" id="1390249"/>
    <lineage>
        <taxon>Bacteria</taxon>
        <taxon>Bacillati</taxon>
        <taxon>Bacillota</taxon>
        <taxon>Desulfuribacillia</taxon>
        <taxon>Desulfuribacillales</taxon>
        <taxon>Desulfuribacillaceae</taxon>
        <taxon>Desulfuribacillus</taxon>
    </lineage>
</organism>
<gene>
    <name evidence="1" type="ORF">BHU72_10180</name>
</gene>
<name>A0A1E5L9B3_9FIRM</name>
<keyword evidence="2" id="KW-1185">Reference proteome</keyword>
<sequence>MAARRNIQVPFGFEAPDDSDFKGIVFVMDSFEGMTLQGMQKLVAIADERRFNKLVLYPQNEQTLKRLGIKEETPYYKRIDQLKDLIEEAGATGLVTIDQWEGKRKKYTPIDTAVDFLTSKHEGPYFLCVYTTLANQMIAFTSFQTLIKQVRVLIMNDGKHPLREEWNAWQHRWDLI</sequence>
<comment type="caution">
    <text evidence="1">The sequence shown here is derived from an EMBL/GenBank/DDBJ whole genome shotgun (WGS) entry which is preliminary data.</text>
</comment>
<evidence type="ECO:0000313" key="1">
    <source>
        <dbReference type="EMBL" id="OEH86614.1"/>
    </source>
</evidence>
<evidence type="ECO:0000313" key="2">
    <source>
        <dbReference type="Proteomes" id="UP000095255"/>
    </source>
</evidence>
<dbReference type="EMBL" id="MJAT01000002">
    <property type="protein sequence ID" value="OEH86614.1"/>
    <property type="molecule type" value="Genomic_DNA"/>
</dbReference>
<dbReference type="OrthoDB" id="2677664at2"/>
<accession>A0A1E5L9B3</accession>
<protein>
    <submittedName>
        <fullName evidence="1">Uncharacterized protein</fullName>
    </submittedName>
</protein>
<dbReference type="RefSeq" id="WP_069700981.1">
    <property type="nucleotide sequence ID" value="NZ_MJAT01000002.1"/>
</dbReference>
<dbReference type="AlphaFoldDB" id="A0A1E5L9B3"/>
<dbReference type="Proteomes" id="UP000095255">
    <property type="component" value="Unassembled WGS sequence"/>
</dbReference>